<reference evidence="2" key="1">
    <citation type="journal article" date="2020" name="Stud. Mycol.">
        <title>101 Dothideomycetes genomes: a test case for predicting lifestyles and emergence of pathogens.</title>
        <authorList>
            <person name="Haridas S."/>
            <person name="Albert R."/>
            <person name="Binder M."/>
            <person name="Bloem J."/>
            <person name="Labutti K."/>
            <person name="Salamov A."/>
            <person name="Andreopoulos B."/>
            <person name="Baker S."/>
            <person name="Barry K."/>
            <person name="Bills G."/>
            <person name="Bluhm B."/>
            <person name="Cannon C."/>
            <person name="Castanera R."/>
            <person name="Culley D."/>
            <person name="Daum C."/>
            <person name="Ezra D."/>
            <person name="Gonzalez J."/>
            <person name="Henrissat B."/>
            <person name="Kuo A."/>
            <person name="Liang C."/>
            <person name="Lipzen A."/>
            <person name="Lutzoni F."/>
            <person name="Magnuson J."/>
            <person name="Mondo S."/>
            <person name="Nolan M."/>
            <person name="Ohm R."/>
            <person name="Pangilinan J."/>
            <person name="Park H.-J."/>
            <person name="Ramirez L."/>
            <person name="Alfaro M."/>
            <person name="Sun H."/>
            <person name="Tritt A."/>
            <person name="Yoshinaga Y."/>
            <person name="Zwiers L.-H."/>
            <person name="Turgeon B."/>
            <person name="Goodwin S."/>
            <person name="Spatafora J."/>
            <person name="Crous P."/>
            <person name="Grigoriev I."/>
        </authorList>
    </citation>
    <scope>NUCLEOTIDE SEQUENCE</scope>
    <source>
        <strain evidence="2">CBS 279.74</strain>
    </source>
</reference>
<sequence>MYPPPIPRTHTHHHLAGVLGGCAYESHCLFPASIPGRPFPFPIPHSRSSIPTAALLCRYAPQNKDTHYVGGESGGSSSSSSRSSERTANSRQQTADSRQQTADSGQRTANSGHPTASNQQGNSSDSSRRTSETRAAGTATPLPFGTVGMAF</sequence>
<dbReference type="EMBL" id="MU005768">
    <property type="protein sequence ID" value="KAF2711173.1"/>
    <property type="molecule type" value="Genomic_DNA"/>
</dbReference>
<dbReference type="Proteomes" id="UP000799428">
    <property type="component" value="Unassembled WGS sequence"/>
</dbReference>
<evidence type="ECO:0000313" key="2">
    <source>
        <dbReference type="EMBL" id="KAF2711173.1"/>
    </source>
</evidence>
<accession>A0A6G1KEW3</accession>
<feature type="compositionally biased region" description="Polar residues" evidence="1">
    <location>
        <begin position="87"/>
        <end position="122"/>
    </location>
</feature>
<protein>
    <submittedName>
        <fullName evidence="2">Uncharacterized protein</fullName>
    </submittedName>
</protein>
<feature type="region of interest" description="Disordered" evidence="1">
    <location>
        <begin position="64"/>
        <end position="151"/>
    </location>
</feature>
<evidence type="ECO:0000256" key="1">
    <source>
        <dbReference type="SAM" id="MobiDB-lite"/>
    </source>
</evidence>
<name>A0A6G1KEW3_9PLEO</name>
<organism evidence="2 3">
    <name type="scientific">Pleomassaria siparia CBS 279.74</name>
    <dbReference type="NCBI Taxonomy" id="1314801"/>
    <lineage>
        <taxon>Eukaryota</taxon>
        <taxon>Fungi</taxon>
        <taxon>Dikarya</taxon>
        <taxon>Ascomycota</taxon>
        <taxon>Pezizomycotina</taxon>
        <taxon>Dothideomycetes</taxon>
        <taxon>Pleosporomycetidae</taxon>
        <taxon>Pleosporales</taxon>
        <taxon>Pleomassariaceae</taxon>
        <taxon>Pleomassaria</taxon>
    </lineage>
</organism>
<gene>
    <name evidence="2" type="ORF">K504DRAFT_243555</name>
</gene>
<keyword evidence="3" id="KW-1185">Reference proteome</keyword>
<proteinExistence type="predicted"/>
<evidence type="ECO:0000313" key="3">
    <source>
        <dbReference type="Proteomes" id="UP000799428"/>
    </source>
</evidence>
<dbReference type="AlphaFoldDB" id="A0A6G1KEW3"/>